<organism evidence="1 2">
    <name type="scientific">Jiella pelagia</name>
    <dbReference type="NCBI Taxonomy" id="2986949"/>
    <lineage>
        <taxon>Bacteria</taxon>
        <taxon>Pseudomonadati</taxon>
        <taxon>Pseudomonadota</taxon>
        <taxon>Alphaproteobacteria</taxon>
        <taxon>Hyphomicrobiales</taxon>
        <taxon>Aurantimonadaceae</taxon>
        <taxon>Jiella</taxon>
    </lineage>
</organism>
<proteinExistence type="predicted"/>
<name>A0ABY7C1Q2_9HYPH</name>
<dbReference type="Pfam" id="PF05015">
    <property type="entry name" value="HigB-like_toxin"/>
    <property type="match status" value="1"/>
</dbReference>
<dbReference type="PANTHER" id="PTHR40266">
    <property type="entry name" value="TOXIN HIGB-1"/>
    <property type="match status" value="1"/>
</dbReference>
<evidence type="ECO:0000313" key="2">
    <source>
        <dbReference type="Proteomes" id="UP001164020"/>
    </source>
</evidence>
<dbReference type="Proteomes" id="UP001164020">
    <property type="component" value="Chromosome"/>
</dbReference>
<reference evidence="1" key="1">
    <citation type="submission" date="2022-12" db="EMBL/GenBank/DDBJ databases">
        <title>Jiella pelagia sp. nov., isolated from phosphonate enriched culture of Northwest Pacific surface seawater.</title>
        <authorList>
            <person name="Shin D.Y."/>
            <person name="Hwang C.Y."/>
        </authorList>
    </citation>
    <scope>NUCLEOTIDE SEQUENCE</scope>
    <source>
        <strain evidence="1">HL-NP1</strain>
    </source>
</reference>
<dbReference type="RefSeq" id="WP_268882439.1">
    <property type="nucleotide sequence ID" value="NZ_CP114029.1"/>
</dbReference>
<evidence type="ECO:0000313" key="1">
    <source>
        <dbReference type="EMBL" id="WAP70012.1"/>
    </source>
</evidence>
<dbReference type="EMBL" id="CP114029">
    <property type="protein sequence ID" value="WAP70012.1"/>
    <property type="molecule type" value="Genomic_DNA"/>
</dbReference>
<protein>
    <submittedName>
        <fullName evidence="1">Type II toxin-antitoxin system RelE/ParE family toxin</fullName>
    </submittedName>
</protein>
<dbReference type="PANTHER" id="PTHR40266:SF2">
    <property type="entry name" value="TOXIN HIGB-1"/>
    <property type="match status" value="1"/>
</dbReference>
<dbReference type="SUPFAM" id="SSF143011">
    <property type="entry name" value="RelE-like"/>
    <property type="match status" value="1"/>
</dbReference>
<accession>A0ABY7C1Q2</accession>
<dbReference type="InterPro" id="IPR035093">
    <property type="entry name" value="RelE/ParE_toxin_dom_sf"/>
</dbReference>
<dbReference type="InterPro" id="IPR007711">
    <property type="entry name" value="HigB-1"/>
</dbReference>
<keyword evidence="2" id="KW-1185">Reference proteome</keyword>
<dbReference type="Gene3D" id="3.30.2310.20">
    <property type="entry name" value="RelE-like"/>
    <property type="match status" value="1"/>
</dbReference>
<gene>
    <name evidence="1" type="ORF">OH818_07610</name>
</gene>
<sequence>MIRNFTDHETQLIWSGRRSRKLPPDIQPAALRKLRMLNQARTLQDLRVPPGNRLEALKGSRKGQHSIRINEQWRICFEWEDGGPGNVGIVDYHD</sequence>